<name>X1T0C6_9ZZZZ</name>
<proteinExistence type="predicted"/>
<dbReference type="AlphaFoldDB" id="X1T0C6"/>
<feature type="non-terminal residue" evidence="1">
    <location>
        <position position="70"/>
    </location>
</feature>
<dbReference type="InterPro" id="IPR043519">
    <property type="entry name" value="NT_sf"/>
</dbReference>
<organism evidence="1">
    <name type="scientific">marine sediment metagenome</name>
    <dbReference type="NCBI Taxonomy" id="412755"/>
    <lineage>
        <taxon>unclassified sequences</taxon>
        <taxon>metagenomes</taxon>
        <taxon>ecological metagenomes</taxon>
    </lineage>
</organism>
<dbReference type="SUPFAM" id="SSF81301">
    <property type="entry name" value="Nucleotidyltransferase"/>
    <property type="match status" value="1"/>
</dbReference>
<comment type="caution">
    <text evidence="1">The sequence shown here is derived from an EMBL/GenBank/DDBJ whole genome shotgun (WGS) entry which is preliminary data.</text>
</comment>
<evidence type="ECO:0000313" key="1">
    <source>
        <dbReference type="EMBL" id="GAI73489.1"/>
    </source>
</evidence>
<dbReference type="EMBL" id="BARW01010132">
    <property type="protein sequence ID" value="GAI73489.1"/>
    <property type="molecule type" value="Genomic_DNA"/>
</dbReference>
<reference evidence="1" key="1">
    <citation type="journal article" date="2014" name="Front. Microbiol.">
        <title>High frequency of phylogenetically diverse reductive dehalogenase-homologous genes in deep subseafloor sedimentary metagenomes.</title>
        <authorList>
            <person name="Kawai M."/>
            <person name="Futagami T."/>
            <person name="Toyoda A."/>
            <person name="Takaki Y."/>
            <person name="Nishi S."/>
            <person name="Hori S."/>
            <person name="Arai W."/>
            <person name="Tsubouchi T."/>
            <person name="Morono Y."/>
            <person name="Uchiyama I."/>
            <person name="Ito T."/>
            <person name="Fujiyama A."/>
            <person name="Inagaki F."/>
            <person name="Takami H."/>
        </authorList>
    </citation>
    <scope>NUCLEOTIDE SEQUENCE</scope>
    <source>
        <strain evidence="1">Expedition CK06-06</strain>
    </source>
</reference>
<protein>
    <submittedName>
        <fullName evidence="1">Uncharacterized protein</fullName>
    </submittedName>
</protein>
<sequence length="70" mass="7938">MASSLHGIPRATQDVDIVTEIQEDHIDLLVKALEGEFYIDASMIREAIHRQASFNVIHLATMFKVDIFIL</sequence>
<accession>X1T0C6</accession>
<gene>
    <name evidence="1" type="ORF">S12H4_20089</name>
</gene>